<name>A0A0A0KI41_CUCSA</name>
<proteinExistence type="predicted"/>
<dbReference type="EMBL" id="CM002927">
    <property type="protein sequence ID" value="KGN47441.1"/>
    <property type="molecule type" value="Genomic_DNA"/>
</dbReference>
<dbReference type="AlphaFoldDB" id="A0A0A0KI41"/>
<reference evidence="2 3" key="4">
    <citation type="journal article" date="2011" name="BMC Genomics">
        <title>RNA-Seq improves annotation of protein-coding genes in the cucumber genome.</title>
        <authorList>
            <person name="Li Z."/>
            <person name="Zhang Z."/>
            <person name="Yan P."/>
            <person name="Huang S."/>
            <person name="Fei Z."/>
            <person name="Lin K."/>
        </authorList>
    </citation>
    <scope>NUCLEOTIDE SEQUENCE [LARGE SCALE GENOMIC DNA]</scope>
    <source>
        <strain evidence="3">cv. 9930</strain>
    </source>
</reference>
<reference evidence="2 3" key="2">
    <citation type="journal article" date="2009" name="PLoS ONE">
        <title>An integrated genetic and cytogenetic map of the cucumber genome.</title>
        <authorList>
            <person name="Ren Y."/>
            <person name="Zhang Z."/>
            <person name="Liu J."/>
            <person name="Staub J.E."/>
            <person name="Han Y."/>
            <person name="Cheng Z."/>
            <person name="Li X."/>
            <person name="Lu J."/>
            <person name="Miao H."/>
            <person name="Kang H."/>
            <person name="Xie B."/>
            <person name="Gu X."/>
            <person name="Wang X."/>
            <person name="Du Y."/>
            <person name="Jin W."/>
            <person name="Huang S."/>
        </authorList>
    </citation>
    <scope>NUCLEOTIDE SEQUENCE [LARGE SCALE GENOMIC DNA]</scope>
    <source>
        <strain evidence="3">cv. 9930</strain>
    </source>
</reference>
<evidence type="ECO:0000313" key="2">
    <source>
        <dbReference type="EMBL" id="KGN47441.1"/>
    </source>
</evidence>
<evidence type="ECO:0000313" key="3">
    <source>
        <dbReference type="Proteomes" id="UP000029981"/>
    </source>
</evidence>
<dbReference type="Proteomes" id="UP000029981">
    <property type="component" value="Chromosome 6"/>
</dbReference>
<organism evidence="2 3">
    <name type="scientific">Cucumis sativus</name>
    <name type="common">Cucumber</name>
    <dbReference type="NCBI Taxonomy" id="3659"/>
    <lineage>
        <taxon>Eukaryota</taxon>
        <taxon>Viridiplantae</taxon>
        <taxon>Streptophyta</taxon>
        <taxon>Embryophyta</taxon>
        <taxon>Tracheophyta</taxon>
        <taxon>Spermatophyta</taxon>
        <taxon>Magnoliopsida</taxon>
        <taxon>eudicotyledons</taxon>
        <taxon>Gunneridae</taxon>
        <taxon>Pentapetalae</taxon>
        <taxon>rosids</taxon>
        <taxon>fabids</taxon>
        <taxon>Cucurbitales</taxon>
        <taxon>Cucurbitaceae</taxon>
        <taxon>Benincaseae</taxon>
        <taxon>Cucumis</taxon>
    </lineage>
</organism>
<reference evidence="2 3" key="1">
    <citation type="journal article" date="2009" name="Nat. Genet.">
        <title>The genome of the cucumber, Cucumis sativus L.</title>
        <authorList>
            <person name="Huang S."/>
            <person name="Li R."/>
            <person name="Zhang Z."/>
            <person name="Li L."/>
            <person name="Gu X."/>
            <person name="Fan W."/>
            <person name="Lucas W.J."/>
            <person name="Wang X."/>
            <person name="Xie B."/>
            <person name="Ni P."/>
            <person name="Ren Y."/>
            <person name="Zhu H."/>
            <person name="Li J."/>
            <person name="Lin K."/>
            <person name="Jin W."/>
            <person name="Fei Z."/>
            <person name="Li G."/>
            <person name="Staub J."/>
            <person name="Kilian A."/>
            <person name="van der Vossen E.A."/>
            <person name="Wu Y."/>
            <person name="Guo J."/>
            <person name="He J."/>
            <person name="Jia Z."/>
            <person name="Ren Y."/>
            <person name="Tian G."/>
            <person name="Lu Y."/>
            <person name="Ruan J."/>
            <person name="Qian W."/>
            <person name="Wang M."/>
            <person name="Huang Q."/>
            <person name="Li B."/>
            <person name="Xuan Z."/>
            <person name="Cao J."/>
            <person name="Asan"/>
            <person name="Wu Z."/>
            <person name="Zhang J."/>
            <person name="Cai Q."/>
            <person name="Bai Y."/>
            <person name="Zhao B."/>
            <person name="Han Y."/>
            <person name="Li Y."/>
            <person name="Li X."/>
            <person name="Wang S."/>
            <person name="Shi Q."/>
            <person name="Liu S."/>
            <person name="Cho W.K."/>
            <person name="Kim J.Y."/>
            <person name="Xu Y."/>
            <person name="Heller-Uszynska K."/>
            <person name="Miao H."/>
            <person name="Cheng Z."/>
            <person name="Zhang S."/>
            <person name="Wu J."/>
            <person name="Yang Y."/>
            <person name="Kang H."/>
            <person name="Li M."/>
            <person name="Liang H."/>
            <person name="Ren X."/>
            <person name="Shi Z."/>
            <person name="Wen M."/>
            <person name="Jian M."/>
            <person name="Yang H."/>
            <person name="Zhang G."/>
            <person name="Yang Z."/>
            <person name="Chen R."/>
            <person name="Liu S."/>
            <person name="Li J."/>
            <person name="Ma L."/>
            <person name="Liu H."/>
            <person name="Zhou Y."/>
            <person name="Zhao J."/>
            <person name="Fang X."/>
            <person name="Li G."/>
            <person name="Fang L."/>
            <person name="Li Y."/>
            <person name="Liu D."/>
            <person name="Zheng H."/>
            <person name="Zhang Y."/>
            <person name="Qin N."/>
            <person name="Li Z."/>
            <person name="Yang G."/>
            <person name="Yang S."/>
            <person name="Bolund L."/>
            <person name="Kristiansen K."/>
            <person name="Zheng H."/>
            <person name="Li S."/>
            <person name="Zhang X."/>
            <person name="Yang H."/>
            <person name="Wang J."/>
            <person name="Sun R."/>
            <person name="Zhang B."/>
            <person name="Jiang S."/>
            <person name="Wang J."/>
            <person name="Du Y."/>
            <person name="Li S."/>
        </authorList>
    </citation>
    <scope>NUCLEOTIDE SEQUENCE [LARGE SCALE GENOMIC DNA]</scope>
    <source>
        <strain evidence="3">cv. 9930</strain>
    </source>
</reference>
<reference evidence="2 3" key="3">
    <citation type="journal article" date="2010" name="BMC Genomics">
        <title>Transcriptome sequencing and comparative analysis of cucumber flowers with different sex types.</title>
        <authorList>
            <person name="Guo S."/>
            <person name="Zheng Y."/>
            <person name="Joung J.G."/>
            <person name="Liu S."/>
            <person name="Zhang Z."/>
            <person name="Crasta O.R."/>
            <person name="Sobral B.W."/>
            <person name="Xu Y."/>
            <person name="Huang S."/>
            <person name="Fei Z."/>
        </authorList>
    </citation>
    <scope>NUCLEOTIDE SEQUENCE [LARGE SCALE GENOMIC DNA]</scope>
    <source>
        <strain evidence="3">cv. 9930</strain>
    </source>
</reference>
<accession>A0A0A0KI41</accession>
<gene>
    <name evidence="2" type="ORF">Csa_6G324850</name>
</gene>
<feature type="compositionally biased region" description="Polar residues" evidence="1">
    <location>
        <begin position="95"/>
        <end position="115"/>
    </location>
</feature>
<keyword evidence="3" id="KW-1185">Reference proteome</keyword>
<feature type="compositionally biased region" description="Low complexity" evidence="1">
    <location>
        <begin position="80"/>
        <end position="90"/>
    </location>
</feature>
<sequence length="115" mass="12183">MNKKLSKVSLGEADFQLFYAFVVDNGDGEIALTGIRDSHPVFSTHRLKFRLPQIITSTPPTPPSSSTLDSSPPSPPSPPTLSLSPYSSSPVLVAQPNSSSPATTSFLSTPLSLKI</sequence>
<protein>
    <submittedName>
        <fullName evidence="2">Uncharacterized protein</fullName>
    </submittedName>
</protein>
<dbReference type="Gramene" id="KGN47441">
    <property type="protein sequence ID" value="KGN47441"/>
    <property type="gene ID" value="Csa_6G324850"/>
</dbReference>
<evidence type="ECO:0000256" key="1">
    <source>
        <dbReference type="SAM" id="MobiDB-lite"/>
    </source>
</evidence>
<feature type="region of interest" description="Disordered" evidence="1">
    <location>
        <begin position="53"/>
        <end position="115"/>
    </location>
</feature>